<feature type="region of interest" description="Disordered" evidence="1">
    <location>
        <begin position="142"/>
        <end position="165"/>
    </location>
</feature>
<gene>
    <name evidence="2" type="ORF">TrRE_jg1490</name>
</gene>
<dbReference type="PANTHER" id="PTHR15629">
    <property type="entry name" value="SH3YL1 PROTEIN"/>
    <property type="match status" value="1"/>
</dbReference>
<keyword evidence="3" id="KW-1185">Reference proteome</keyword>
<name>A0A9W7DTD0_9STRA</name>
<comment type="caution">
    <text evidence="2">The sequence shown here is derived from an EMBL/GenBank/DDBJ whole genome shotgun (WGS) entry which is preliminary data.</text>
</comment>
<dbReference type="OrthoDB" id="10456731at2759"/>
<sequence>MLNTLVDASTAYMEDKLRSLYTSDLPGASKVSIVHLDSATRPFEFMSMQGRAVITTGSMAGGWIQHFREVGDQGVDEAQSDCRVDEIEGVRCTYESFSTAIQTFDSIVVAVRILSESFGDEIDKACDSLNTFLKVEIDDDDKDAADVSDDDDNDSRQDGSTAQDGVIEKELEAMLKQKTKAVSTEKLSPQRSRKAKSRLDIGCGDLKKETPTSCNAAMAFSVSSQAEFGCSGEPMSYRDQFRQEVSSCAGLAIVSCSSVNLLLSVSAGDGILFFRNPSGWSPPLNVHLSKSGLGLTFGGGITTHIILLTKQAVETLKNKGKVSSYPDLTEVKSSFSFEPADDLSIFSLSKGTFAGMGITSCTLTFCEGRNEWIYGVRKQREVDLSEIIEWGESERDVKVSQATPLYALLKRCETDLRVRSVSIPRCILQNELHGVGESWTEEDTQQVQEFTTAFVNFLTGGIIVESFLGGRALLQFKDGKILLDGVGASISKIQYINHQFSHTSNLPDTDAQSDIYRLLEVIFSSHAHSMGSASSIVFLAPTVEATILIKLGLKAMEESLELKETPSWASITNEAAVFETPVLQRTIGRMSADFSFVALRLLLLDVRSPVLETWREAKGHQEQGVGRWFSAKLLGSIHNNSFGSEPNDSSSQGLDIAENMTGYSRNYHCCLVQGEIGKRDVQWVFLSQEIKCLQDETSGDDGGRLIITYTFEQGDFNCVVEVDVSEEAENVEIEVSAKFYQLPENKENVLDQDALWAAEHTIRNAFGLGSSGFLGTISSMLFKDKLVQVEACNDDEEVYVRVDPLSSSLSSSSSQSTADELFDFIGRSDSGDSSTKGEEEESPAANAALYEHEFRRAPEVNLPENVLQENASLAATSSGTDTEPSTIVTKVMVQPLPKIPLSLLPAFIEEDERSQVTQLERVEKQKRAKRLLVRLGMKDVKLVERVLSEQNE</sequence>
<reference evidence="2" key="1">
    <citation type="submission" date="2022-07" db="EMBL/GenBank/DDBJ databases">
        <title>Genome analysis of Parmales, a sister group of diatoms, reveals the evolutionary specialization of diatoms from phago-mixotrophs to photoautotrophs.</title>
        <authorList>
            <person name="Ban H."/>
            <person name="Sato S."/>
            <person name="Yoshikawa S."/>
            <person name="Kazumasa Y."/>
            <person name="Nakamura Y."/>
            <person name="Ichinomiya M."/>
            <person name="Saitoh K."/>
            <person name="Sato N."/>
            <person name="Blanc-Mathieu R."/>
            <person name="Endo H."/>
            <person name="Kuwata A."/>
            <person name="Ogata H."/>
        </authorList>
    </citation>
    <scope>NUCLEOTIDE SEQUENCE</scope>
</reference>
<dbReference type="GO" id="GO:0035091">
    <property type="term" value="F:phosphatidylinositol binding"/>
    <property type="evidence" value="ECO:0007669"/>
    <property type="project" value="TreeGrafter"/>
</dbReference>
<feature type="region of interest" description="Disordered" evidence="1">
    <location>
        <begin position="824"/>
        <end position="843"/>
    </location>
</feature>
<evidence type="ECO:0000256" key="1">
    <source>
        <dbReference type="SAM" id="MobiDB-lite"/>
    </source>
</evidence>
<accession>A0A9W7DTD0</accession>
<dbReference type="AlphaFoldDB" id="A0A9W7DTD0"/>
<dbReference type="Proteomes" id="UP001165082">
    <property type="component" value="Unassembled WGS sequence"/>
</dbReference>
<dbReference type="EMBL" id="BRXZ01001932">
    <property type="protein sequence ID" value="GMH50038.1"/>
    <property type="molecule type" value="Genomic_DNA"/>
</dbReference>
<organism evidence="2 3">
    <name type="scientific">Triparma retinervis</name>
    <dbReference type="NCBI Taxonomy" id="2557542"/>
    <lineage>
        <taxon>Eukaryota</taxon>
        <taxon>Sar</taxon>
        <taxon>Stramenopiles</taxon>
        <taxon>Ochrophyta</taxon>
        <taxon>Bolidophyceae</taxon>
        <taxon>Parmales</taxon>
        <taxon>Triparmaceae</taxon>
        <taxon>Triparma</taxon>
    </lineage>
</organism>
<protein>
    <submittedName>
        <fullName evidence="2">Uncharacterized protein</fullName>
    </submittedName>
</protein>
<evidence type="ECO:0000313" key="2">
    <source>
        <dbReference type="EMBL" id="GMH50038.1"/>
    </source>
</evidence>
<dbReference type="PANTHER" id="PTHR15629:SF2">
    <property type="entry name" value="SH3 DOMAIN-CONTAINING YSC84-LIKE PROTEIN 1"/>
    <property type="match status" value="1"/>
</dbReference>
<evidence type="ECO:0000313" key="3">
    <source>
        <dbReference type="Proteomes" id="UP001165082"/>
    </source>
</evidence>
<proteinExistence type="predicted"/>
<dbReference type="InterPro" id="IPR051702">
    <property type="entry name" value="SH3_domain_YSC84-like"/>
</dbReference>
<feature type="compositionally biased region" description="Acidic residues" evidence="1">
    <location>
        <begin position="142"/>
        <end position="153"/>
    </location>
</feature>